<proteinExistence type="predicted"/>
<sequence>MASKDRKEIRRQLPPGPNKKEFSREKWLSAMDAESWTPDFHNLFTAGLFFDTLLTRIRAEKKLSQSRLRPAQLMRAILAISTHHYHRICGLSMSQSMAAHDGRNLNGVLDVTLDCDGSEEFFVDEIMTGLGDGLRHVLGELVNEHRETTLWIPEPALTQADIEQIAHEVGVAVTYRTACEYWSECEGNGYLLDEEHDGSVALRPGDTNKERCRTVSIYRRVNAALQHSLSLAADLKGLSPQQKASVSKVPLVSRIYGGTRVERVDLSFNEKTMDEGVLATVEALTVEEGCYEELMDRPLPKFGAVTLRQLMQAWRVLESLARRVYEDAVTDDVDDIAACERGGPAMSRYLLTNVIARALRVDAKRARDILAVFVFRGKGEQELWTQPLIRIGDLYYFVFPCILSVHLFRIAEGWMRQGGVAMAVRGTCFERFARKEIEIARKRSDAERIFKLVNSKLKLKLNGVTEDIDLVLVVGSTILLIEAKCILWPDDALQFANYFDTIQDAAGQIKAKAALVRGNYAYFCERMAKNGVEVPADCPEIVSCVLVNSAIYTGFAFDGIPVIDLPILLAYIENSYVKLKQWRTDGHELSLRFYEGSEDAGGGLAAYLAHPPHLADLQVQERETSFRFPEQNGVHLTHHFYKVDTDLAEIKRKYVGKDELDSTQSVRYRPSPDVSR</sequence>
<feature type="region of interest" description="Disordered" evidence="1">
    <location>
        <begin position="1"/>
        <end position="22"/>
    </location>
</feature>
<reference evidence="2" key="1">
    <citation type="submission" date="2022-08" db="EMBL/GenBank/DDBJ databases">
        <title>Reclassification of Massilia species as members of the genera Telluria, Duganella, Pseudoduganella, Mokoshia gen. nov. and Zemynaea gen. nov. using orthogonal and non-orthogonal genome-based approaches.</title>
        <authorList>
            <person name="Bowman J.P."/>
        </authorList>
    </citation>
    <scope>NUCLEOTIDE SEQUENCE</scope>
    <source>
        <strain evidence="2">LMG 11547</strain>
    </source>
</reference>
<name>A0ABT2C8J0_9BURK</name>
<organism evidence="2 3">
    <name type="scientific">Telluria mixta</name>
    <dbReference type="NCBI Taxonomy" id="34071"/>
    <lineage>
        <taxon>Bacteria</taxon>
        <taxon>Pseudomonadati</taxon>
        <taxon>Pseudomonadota</taxon>
        <taxon>Betaproteobacteria</taxon>
        <taxon>Burkholderiales</taxon>
        <taxon>Oxalobacteraceae</taxon>
        <taxon>Telluria group</taxon>
        <taxon>Telluria</taxon>
    </lineage>
</organism>
<dbReference type="EMBL" id="JANUHC010000014">
    <property type="protein sequence ID" value="MCS0633467.1"/>
    <property type="molecule type" value="Genomic_DNA"/>
</dbReference>
<feature type="compositionally biased region" description="Basic and acidic residues" evidence="1">
    <location>
        <begin position="1"/>
        <end position="11"/>
    </location>
</feature>
<evidence type="ECO:0000256" key="1">
    <source>
        <dbReference type="SAM" id="MobiDB-lite"/>
    </source>
</evidence>
<protein>
    <recommendedName>
        <fullName evidence="4">NERD domain-containing protein</fullName>
    </recommendedName>
</protein>
<evidence type="ECO:0000313" key="3">
    <source>
        <dbReference type="Proteomes" id="UP001165263"/>
    </source>
</evidence>
<dbReference type="RefSeq" id="WP_259452427.1">
    <property type="nucleotide sequence ID" value="NZ_CP119520.1"/>
</dbReference>
<evidence type="ECO:0008006" key="4">
    <source>
        <dbReference type="Google" id="ProtNLM"/>
    </source>
</evidence>
<gene>
    <name evidence="2" type="ORF">NX786_29425</name>
</gene>
<evidence type="ECO:0000313" key="2">
    <source>
        <dbReference type="EMBL" id="MCS0633467.1"/>
    </source>
</evidence>
<dbReference type="Proteomes" id="UP001165263">
    <property type="component" value="Unassembled WGS sequence"/>
</dbReference>
<comment type="caution">
    <text evidence="2">The sequence shown here is derived from an EMBL/GenBank/DDBJ whole genome shotgun (WGS) entry which is preliminary data.</text>
</comment>
<accession>A0ABT2C8J0</accession>
<keyword evidence="3" id="KW-1185">Reference proteome</keyword>